<name>A0A844YZJ9_9SPHN</name>
<feature type="domain" description="Flagellar basal-body/hook protein C-terminal" evidence="8">
    <location>
        <begin position="199"/>
        <end position="242"/>
    </location>
</feature>
<dbReference type="EMBL" id="WTYV01000002">
    <property type="protein sequence ID" value="MXO71143.1"/>
    <property type="molecule type" value="Genomic_DNA"/>
</dbReference>
<dbReference type="InterPro" id="IPR037925">
    <property type="entry name" value="FlgE/F/G-like"/>
</dbReference>
<proteinExistence type="inferred from homology"/>
<keyword evidence="3 6" id="KW-0975">Bacterial flagellum</keyword>
<evidence type="ECO:0000256" key="1">
    <source>
        <dbReference type="ARBA" id="ARBA00004117"/>
    </source>
</evidence>
<gene>
    <name evidence="10" type="ORF">GRI99_05765</name>
</gene>
<evidence type="ECO:0000313" key="10">
    <source>
        <dbReference type="EMBL" id="MXO71143.1"/>
    </source>
</evidence>
<comment type="similarity">
    <text evidence="2 6">Belongs to the flagella basal body rod proteins family.</text>
</comment>
<organism evidence="10 11">
    <name type="scientific">Alteraurantiacibacter buctensis</name>
    <dbReference type="NCBI Taxonomy" id="1503981"/>
    <lineage>
        <taxon>Bacteria</taxon>
        <taxon>Pseudomonadati</taxon>
        <taxon>Pseudomonadota</taxon>
        <taxon>Alphaproteobacteria</taxon>
        <taxon>Sphingomonadales</taxon>
        <taxon>Erythrobacteraceae</taxon>
        <taxon>Alteraurantiacibacter</taxon>
    </lineage>
</organism>
<dbReference type="GO" id="GO:0030694">
    <property type="term" value="C:bacterial-type flagellum basal body, rod"/>
    <property type="evidence" value="ECO:0007669"/>
    <property type="project" value="UniProtKB-UniRule"/>
</dbReference>
<evidence type="ECO:0000256" key="3">
    <source>
        <dbReference type="ARBA" id="ARBA00023143"/>
    </source>
</evidence>
<dbReference type="InterPro" id="IPR053967">
    <property type="entry name" value="LlgE_F_G-like_D1"/>
</dbReference>
<comment type="subcellular location">
    <subcellularLocation>
        <location evidence="1 6">Bacterial flagellum basal body</location>
    </subcellularLocation>
</comment>
<dbReference type="Pfam" id="PF00460">
    <property type="entry name" value="Flg_bb_rod"/>
    <property type="match status" value="1"/>
</dbReference>
<reference evidence="10 11" key="1">
    <citation type="submission" date="2019-12" db="EMBL/GenBank/DDBJ databases">
        <title>Genomic-based taxomic classification of the family Erythrobacteraceae.</title>
        <authorList>
            <person name="Xu L."/>
        </authorList>
    </citation>
    <scope>NUCLEOTIDE SEQUENCE [LARGE SCALE GENOMIC DNA]</scope>
    <source>
        <strain evidence="10 11">M0322</strain>
    </source>
</reference>
<comment type="caution">
    <text evidence="10">The sequence shown here is derived from an EMBL/GenBank/DDBJ whole genome shotgun (WGS) entry which is preliminary data.</text>
</comment>
<dbReference type="Pfam" id="PF22692">
    <property type="entry name" value="LlgE_F_G_D1"/>
    <property type="match status" value="1"/>
</dbReference>
<keyword evidence="10" id="KW-0969">Cilium</keyword>
<dbReference type="PANTHER" id="PTHR30435:SF18">
    <property type="entry name" value="FLAGELLAR BASAL-BODY ROD PROTEIN FLGF"/>
    <property type="match status" value="1"/>
</dbReference>
<dbReference type="InterPro" id="IPR001444">
    <property type="entry name" value="Flag_bb_rod_N"/>
</dbReference>
<dbReference type="Proteomes" id="UP000466966">
    <property type="component" value="Unassembled WGS sequence"/>
</dbReference>
<keyword evidence="10" id="KW-0966">Cell projection</keyword>
<dbReference type="GO" id="GO:0071978">
    <property type="term" value="P:bacterial-type flagellum-dependent swarming motility"/>
    <property type="evidence" value="ECO:0007669"/>
    <property type="project" value="TreeGrafter"/>
</dbReference>
<dbReference type="PANTHER" id="PTHR30435">
    <property type="entry name" value="FLAGELLAR PROTEIN"/>
    <property type="match status" value="1"/>
</dbReference>
<keyword evidence="10" id="KW-0282">Flagellum</keyword>
<dbReference type="InterPro" id="IPR010930">
    <property type="entry name" value="Flg_bb/hook_C_dom"/>
</dbReference>
<evidence type="ECO:0000256" key="6">
    <source>
        <dbReference type="RuleBase" id="RU362116"/>
    </source>
</evidence>
<dbReference type="InterPro" id="IPR019776">
    <property type="entry name" value="Flagellar_basal_body_rod_CS"/>
</dbReference>
<dbReference type="NCBIfam" id="TIGR03506">
    <property type="entry name" value="FlgEFG_subfam"/>
    <property type="match status" value="1"/>
</dbReference>
<evidence type="ECO:0000256" key="5">
    <source>
        <dbReference type="ARBA" id="ARBA00040228"/>
    </source>
</evidence>
<evidence type="ECO:0000259" key="7">
    <source>
        <dbReference type="Pfam" id="PF00460"/>
    </source>
</evidence>
<evidence type="ECO:0000259" key="9">
    <source>
        <dbReference type="Pfam" id="PF22692"/>
    </source>
</evidence>
<sequence length="246" mass="25338">MDRLIYTALSGMNSAMDRQRAISSNLANASTPGFRAESFSTQAMRVVGDTFDVRGMAQGSVRGADMSPSQINPTGRPLDVAVRGDALIAVQTADGGEGYTRRGDLMTDVTGRLLNGDGLPVMGEGGPIAVPPGWQVSIGTDGSVFAADPAAPDAPAETVGRIKLASPAGSAVIKGLDGQLRVPDGGVLPADPTAELSVGALEQSNVNTGDVLVDMIEAQRGFERRAKLISTADQLDQASARLMSLS</sequence>
<dbReference type="SUPFAM" id="SSF117143">
    <property type="entry name" value="Flagellar hook protein flgE"/>
    <property type="match status" value="1"/>
</dbReference>
<dbReference type="AlphaFoldDB" id="A0A844YZJ9"/>
<feature type="domain" description="Flagellar hook protein FlgE/F/G-like D1" evidence="9">
    <location>
        <begin position="81"/>
        <end position="146"/>
    </location>
</feature>
<dbReference type="RefSeq" id="WP_160771087.1">
    <property type="nucleotide sequence ID" value="NZ_WTYV01000002.1"/>
</dbReference>
<protein>
    <recommendedName>
        <fullName evidence="5 6">Flagellar basal-body rod protein FlgF</fullName>
    </recommendedName>
</protein>
<feature type="domain" description="Flagellar basal body rod protein N-terminal" evidence="7">
    <location>
        <begin position="5"/>
        <end position="35"/>
    </location>
</feature>
<keyword evidence="11" id="KW-1185">Reference proteome</keyword>
<dbReference type="InterPro" id="IPR020013">
    <property type="entry name" value="Flagellar_FlgE/F/G"/>
</dbReference>
<dbReference type="OrthoDB" id="9804559at2"/>
<comment type="subunit">
    <text evidence="4 6">The basal body constitutes a major portion of the flagellar organelle and consists of five rings (E,L,P,S, and M) mounted on a central rod. The rod consists of about 26 subunits of FlgG in the distal portion, and FlgB, FlgC and FlgF are thought to build up the proximal portion of the rod with about 6 subunits each.</text>
</comment>
<dbReference type="NCBIfam" id="NF009280">
    <property type="entry name" value="PRK12640.1"/>
    <property type="match status" value="1"/>
</dbReference>
<evidence type="ECO:0000313" key="11">
    <source>
        <dbReference type="Proteomes" id="UP000466966"/>
    </source>
</evidence>
<evidence type="ECO:0000256" key="2">
    <source>
        <dbReference type="ARBA" id="ARBA00009677"/>
    </source>
</evidence>
<evidence type="ECO:0000256" key="4">
    <source>
        <dbReference type="ARBA" id="ARBA00038560"/>
    </source>
</evidence>
<dbReference type="Pfam" id="PF06429">
    <property type="entry name" value="Flg_bbr_C"/>
    <property type="match status" value="1"/>
</dbReference>
<evidence type="ECO:0000259" key="8">
    <source>
        <dbReference type="Pfam" id="PF06429"/>
    </source>
</evidence>
<accession>A0A844YZJ9</accession>
<dbReference type="PROSITE" id="PS00588">
    <property type="entry name" value="FLAGELLA_BB_ROD"/>
    <property type="match status" value="1"/>
</dbReference>